<dbReference type="EMBL" id="FP929126">
    <property type="protein sequence ID" value="CBX95079.1"/>
    <property type="molecule type" value="Genomic_DNA"/>
</dbReference>
<evidence type="ECO:0000313" key="3">
    <source>
        <dbReference type="Proteomes" id="UP000002668"/>
    </source>
</evidence>
<dbReference type="AlphaFoldDB" id="E4ZUK0"/>
<sequence>MAIGHLHSNGGRGTWGDEGEIGEWTNYHTNRDRKKPPRRIQGIRFEFGSENGRREP</sequence>
<name>E4ZUK0_LEPMJ</name>
<gene>
    <name evidence="2" type="ORF">LEMA_P114940.1</name>
</gene>
<dbReference type="InParanoid" id="E4ZUK0"/>
<protein>
    <submittedName>
        <fullName evidence="2">Predicted protein</fullName>
    </submittedName>
</protein>
<organism evidence="3">
    <name type="scientific">Leptosphaeria maculans (strain JN3 / isolate v23.1.3 / race Av1-4-5-6-7-8)</name>
    <name type="common">Blackleg fungus</name>
    <name type="synonym">Phoma lingam</name>
    <dbReference type="NCBI Taxonomy" id="985895"/>
    <lineage>
        <taxon>Eukaryota</taxon>
        <taxon>Fungi</taxon>
        <taxon>Dikarya</taxon>
        <taxon>Ascomycota</taxon>
        <taxon>Pezizomycotina</taxon>
        <taxon>Dothideomycetes</taxon>
        <taxon>Pleosporomycetidae</taxon>
        <taxon>Pleosporales</taxon>
        <taxon>Pleosporineae</taxon>
        <taxon>Leptosphaeriaceae</taxon>
        <taxon>Plenodomus</taxon>
        <taxon>Plenodomus lingam/Leptosphaeria maculans species complex</taxon>
    </lineage>
</organism>
<keyword evidence="3" id="KW-1185">Reference proteome</keyword>
<reference evidence="3" key="1">
    <citation type="journal article" date="2011" name="Nat. Commun.">
        <title>Effector diversification within compartments of the Leptosphaeria maculans genome affected by Repeat-Induced Point mutations.</title>
        <authorList>
            <person name="Rouxel T."/>
            <person name="Grandaubert J."/>
            <person name="Hane J.K."/>
            <person name="Hoede C."/>
            <person name="van de Wouw A.P."/>
            <person name="Couloux A."/>
            <person name="Dominguez V."/>
            <person name="Anthouard V."/>
            <person name="Bally P."/>
            <person name="Bourras S."/>
            <person name="Cozijnsen A.J."/>
            <person name="Ciuffetti L.M."/>
            <person name="Degrave A."/>
            <person name="Dilmaghani A."/>
            <person name="Duret L."/>
            <person name="Fudal I."/>
            <person name="Goodwin S.B."/>
            <person name="Gout L."/>
            <person name="Glaser N."/>
            <person name="Linglin J."/>
            <person name="Kema G.H.J."/>
            <person name="Lapalu N."/>
            <person name="Lawrence C.B."/>
            <person name="May K."/>
            <person name="Meyer M."/>
            <person name="Ollivier B."/>
            <person name="Poulain J."/>
            <person name="Schoch C.L."/>
            <person name="Simon A."/>
            <person name="Spatafora J.W."/>
            <person name="Stachowiak A."/>
            <person name="Turgeon B.G."/>
            <person name="Tyler B.M."/>
            <person name="Vincent D."/>
            <person name="Weissenbach J."/>
            <person name="Amselem J."/>
            <person name="Quesneville H."/>
            <person name="Oliver R.P."/>
            <person name="Wincker P."/>
            <person name="Balesdent M.-H."/>
            <person name="Howlett B.J."/>
        </authorList>
    </citation>
    <scope>NUCLEOTIDE SEQUENCE [LARGE SCALE GENOMIC DNA]</scope>
    <source>
        <strain evidence="3">JN3 / isolate v23.1.3 / race Av1-4-5-6-7-8</strain>
    </source>
</reference>
<proteinExistence type="predicted"/>
<evidence type="ECO:0000256" key="1">
    <source>
        <dbReference type="SAM" id="MobiDB-lite"/>
    </source>
</evidence>
<dbReference type="Proteomes" id="UP000002668">
    <property type="component" value="Genome"/>
</dbReference>
<accession>E4ZUK0</accession>
<evidence type="ECO:0000313" key="2">
    <source>
        <dbReference type="EMBL" id="CBX95079.1"/>
    </source>
</evidence>
<dbReference type="HOGENOM" id="CLU_3014613_0_0_1"/>
<dbReference type="VEuPathDB" id="FungiDB:LEMA_P114940.1"/>
<feature type="region of interest" description="Disordered" evidence="1">
    <location>
        <begin position="1"/>
        <end position="56"/>
    </location>
</feature>